<dbReference type="NCBIfam" id="NF045598">
    <property type="entry name" value="asr1405_asl0597"/>
    <property type="match status" value="1"/>
</dbReference>
<dbReference type="AlphaFoldDB" id="A1KYJ1"/>
<organism evidence="1">
    <name type="scientific">cyanobacterium endosymbiont of Rhopalodia gibba</name>
    <dbReference type="NCBI Taxonomy" id="309035"/>
    <lineage>
        <taxon>Bacteria</taxon>
        <taxon>Bacillati</taxon>
        <taxon>Cyanobacteriota</taxon>
    </lineage>
</organism>
<dbReference type="EMBL" id="AY728387">
    <property type="protein sequence ID" value="AAW57044.1"/>
    <property type="molecule type" value="Genomic_DNA"/>
</dbReference>
<sequence length="92" mass="10707">MIRSSRPDALISQVAKVSRCERWLLHRRLEELMIPSWCPDDGSLWVEIQHGIDAILLRSTVYQASASRQELVDWLGRCWEADDTLSTQFYNS</sequence>
<accession>A1KYJ1</accession>
<gene>
    <name evidence="1" type="primary">sbr0002</name>
</gene>
<proteinExistence type="predicted"/>
<reference evidence="1" key="1">
    <citation type="journal article" date="2008" name="BMC Evol. Biol.">
        <title>The cyanobacterial endosymbiont of the unicellular algae Rhopalodia gibba shows reductive genome evolution.</title>
        <authorList>
            <person name="Kneip C."/>
            <person name="Voss C."/>
            <person name="Lockhart P.J."/>
            <person name="Maier U.G."/>
        </authorList>
    </citation>
    <scope>NUCLEOTIDE SEQUENCE</scope>
</reference>
<name>A1KYJ1_9CYAN</name>
<dbReference type="InterPro" id="IPR054637">
    <property type="entry name" value="Asr1405_Asl0597-like"/>
</dbReference>
<protein>
    <submittedName>
        <fullName evidence="1">Uncharacterized protein sbr0002</fullName>
    </submittedName>
</protein>
<evidence type="ECO:0000313" key="1">
    <source>
        <dbReference type="EMBL" id="AAW57044.1"/>
    </source>
</evidence>